<dbReference type="GO" id="GO:0016740">
    <property type="term" value="F:transferase activity"/>
    <property type="evidence" value="ECO:0007669"/>
    <property type="project" value="UniProtKB-KW"/>
</dbReference>
<gene>
    <name evidence="1" type="ORF">HF690_13005</name>
</gene>
<proteinExistence type="predicted"/>
<organism evidence="1 2">
    <name type="scientific">Oleiagrimonas citrea</name>
    <dbReference type="NCBI Taxonomy" id="1665687"/>
    <lineage>
        <taxon>Bacteria</taxon>
        <taxon>Pseudomonadati</taxon>
        <taxon>Pseudomonadota</taxon>
        <taxon>Gammaproteobacteria</taxon>
        <taxon>Lysobacterales</taxon>
        <taxon>Rhodanobacteraceae</taxon>
        <taxon>Oleiagrimonas</taxon>
    </lineage>
</organism>
<dbReference type="Proteomes" id="UP000541636">
    <property type="component" value="Unassembled WGS sequence"/>
</dbReference>
<accession>A0A846ZQR6</accession>
<protein>
    <submittedName>
        <fullName evidence="1">Phosphotransferase</fullName>
    </submittedName>
</protein>
<dbReference type="Gene3D" id="3.10.129.10">
    <property type="entry name" value="Hotdog Thioesterase"/>
    <property type="match status" value="1"/>
</dbReference>
<dbReference type="InterPro" id="IPR029069">
    <property type="entry name" value="HotDog_dom_sf"/>
</dbReference>
<evidence type="ECO:0000313" key="2">
    <source>
        <dbReference type="Proteomes" id="UP000541636"/>
    </source>
</evidence>
<dbReference type="InterPro" id="IPR016776">
    <property type="entry name" value="ApeP-like_dehydratase"/>
</dbReference>
<comment type="caution">
    <text evidence="1">The sequence shown here is derived from an EMBL/GenBank/DDBJ whole genome shotgun (WGS) entry which is preliminary data.</text>
</comment>
<keyword evidence="2" id="KW-1185">Reference proteome</keyword>
<dbReference type="Pfam" id="PF22817">
    <property type="entry name" value="ApeP-like"/>
    <property type="match status" value="1"/>
</dbReference>
<sequence length="151" mass="15996">MLPKSDWAHLIPHAGGMCLLDVVEAWDDTAIHACSEGHRDPANPLRRDGRLHALHLAEYGAQAAAVHGALRAREAGAGAPRPGMLVALRDVRLACEYVDDLPGVLQVHAECLYADDAGTQYAFRIEHDGVLLAQGRCAVIHGGDDLAPAAG</sequence>
<dbReference type="AlphaFoldDB" id="A0A846ZQR6"/>
<dbReference type="EMBL" id="JAAZQD010000005">
    <property type="protein sequence ID" value="NKZ39868.1"/>
    <property type="molecule type" value="Genomic_DNA"/>
</dbReference>
<name>A0A846ZQR6_9GAMM</name>
<dbReference type="RefSeq" id="WP_168609744.1">
    <property type="nucleotide sequence ID" value="NZ_JAAZQD010000005.1"/>
</dbReference>
<keyword evidence="1" id="KW-0808">Transferase</keyword>
<evidence type="ECO:0000313" key="1">
    <source>
        <dbReference type="EMBL" id="NKZ39868.1"/>
    </source>
</evidence>
<reference evidence="1 2" key="1">
    <citation type="journal article" date="2017" name="Int. J. Syst. Evol. Microbiol.">
        <title>Oleiagrimonas citrea sp. nov., a marine bacterium isolated from tidal flat sediment and emended description of the genus Oleiagrimonas Fang et al. 2015 and Oleiagrimonas soli.</title>
        <authorList>
            <person name="Yang S.H."/>
            <person name="Seo H.S."/>
            <person name="Seong C.N."/>
            <person name="Kwon K.K."/>
        </authorList>
    </citation>
    <scope>NUCLEOTIDE SEQUENCE [LARGE SCALE GENOMIC DNA]</scope>
    <source>
        <strain evidence="1 2">MEBiC09124</strain>
    </source>
</reference>
<dbReference type="SUPFAM" id="SSF54637">
    <property type="entry name" value="Thioesterase/thiol ester dehydrase-isomerase"/>
    <property type="match status" value="1"/>
</dbReference>